<dbReference type="PANTHER" id="PTHR19302:SF14">
    <property type="entry name" value="GAMMA-TUBULIN COMPLEX COMPONENT 3"/>
    <property type="match status" value="1"/>
</dbReference>
<evidence type="ECO:0000256" key="6">
    <source>
        <dbReference type="SAM" id="MobiDB-lite"/>
    </source>
</evidence>
<reference evidence="9 10" key="1">
    <citation type="journal article" date="2018" name="Mol. Biol. Evol.">
        <title>Broad Genomic Sampling Reveals a Smut Pathogenic Ancestry of the Fungal Clade Ustilaginomycotina.</title>
        <authorList>
            <person name="Kijpornyongpan T."/>
            <person name="Mondo S.J."/>
            <person name="Barry K."/>
            <person name="Sandor L."/>
            <person name="Lee J."/>
            <person name="Lipzen A."/>
            <person name="Pangilinan J."/>
            <person name="LaButti K."/>
            <person name="Hainaut M."/>
            <person name="Henrissat B."/>
            <person name="Grigoriev I.V."/>
            <person name="Spatafora J.W."/>
            <person name="Aime M.C."/>
        </authorList>
    </citation>
    <scope>NUCLEOTIDE SEQUENCE [LARGE SCALE GENOMIC DNA]</scope>
    <source>
        <strain evidence="9 10">MCA 4718</strain>
    </source>
</reference>
<dbReference type="Pfam" id="PF17681">
    <property type="entry name" value="GCP_N_terminal"/>
    <property type="match status" value="1"/>
</dbReference>
<dbReference type="GO" id="GO:0051011">
    <property type="term" value="F:microtubule minus-end binding"/>
    <property type="evidence" value="ECO:0007669"/>
    <property type="project" value="TreeGrafter"/>
</dbReference>
<protein>
    <submittedName>
        <fullName evidence="9">Uncharacterized protein</fullName>
    </submittedName>
</protein>
<evidence type="ECO:0000259" key="8">
    <source>
        <dbReference type="Pfam" id="PF17681"/>
    </source>
</evidence>
<gene>
    <name evidence="9" type="ORF">BCV69DRAFT_287256</name>
</gene>
<dbReference type="STRING" id="1684307.A0A316UA00"/>
<feature type="domain" description="Gamma tubulin complex component protein N-terminal" evidence="8">
    <location>
        <begin position="147"/>
        <end position="483"/>
    </location>
</feature>
<dbReference type="Proteomes" id="UP000245942">
    <property type="component" value="Unassembled WGS sequence"/>
</dbReference>
<dbReference type="GO" id="GO:0000278">
    <property type="term" value="P:mitotic cell cycle"/>
    <property type="evidence" value="ECO:0007669"/>
    <property type="project" value="TreeGrafter"/>
</dbReference>
<name>A0A316UA00_9BASI</name>
<evidence type="ECO:0000256" key="3">
    <source>
        <dbReference type="ARBA" id="ARBA00022490"/>
    </source>
</evidence>
<evidence type="ECO:0000313" key="10">
    <source>
        <dbReference type="Proteomes" id="UP000245942"/>
    </source>
</evidence>
<dbReference type="RefSeq" id="XP_025348804.1">
    <property type="nucleotide sequence ID" value="XM_025493552.1"/>
</dbReference>
<evidence type="ECO:0000256" key="1">
    <source>
        <dbReference type="ARBA" id="ARBA00004245"/>
    </source>
</evidence>
<comment type="similarity">
    <text evidence="2">Belongs to the TUBGCP family.</text>
</comment>
<dbReference type="GO" id="GO:0005874">
    <property type="term" value="C:microtubule"/>
    <property type="evidence" value="ECO:0007669"/>
    <property type="project" value="UniProtKB-KW"/>
</dbReference>
<dbReference type="Pfam" id="PF04130">
    <property type="entry name" value="GCP_C_terminal"/>
    <property type="match status" value="1"/>
</dbReference>
<dbReference type="PANTHER" id="PTHR19302">
    <property type="entry name" value="GAMMA TUBULIN COMPLEX PROTEIN"/>
    <property type="match status" value="1"/>
</dbReference>
<dbReference type="GO" id="GO:0031122">
    <property type="term" value="P:cytoplasmic microtubule organization"/>
    <property type="evidence" value="ECO:0007669"/>
    <property type="project" value="TreeGrafter"/>
</dbReference>
<feature type="compositionally biased region" description="Basic and acidic residues" evidence="6">
    <location>
        <begin position="30"/>
        <end position="42"/>
    </location>
</feature>
<comment type="subcellular location">
    <subcellularLocation>
        <location evidence="1">Cytoplasm</location>
        <location evidence="1">Cytoskeleton</location>
    </subcellularLocation>
</comment>
<dbReference type="GO" id="GO:0044732">
    <property type="term" value="C:mitotic spindle pole body"/>
    <property type="evidence" value="ECO:0007669"/>
    <property type="project" value="TreeGrafter"/>
</dbReference>
<accession>A0A316UA00</accession>
<evidence type="ECO:0000256" key="5">
    <source>
        <dbReference type="ARBA" id="ARBA00023212"/>
    </source>
</evidence>
<feature type="compositionally biased region" description="Low complexity" evidence="6">
    <location>
        <begin position="85"/>
        <end position="111"/>
    </location>
</feature>
<dbReference type="EMBL" id="KZ819325">
    <property type="protein sequence ID" value="PWN21644.1"/>
    <property type="molecule type" value="Genomic_DNA"/>
</dbReference>
<dbReference type="GO" id="GO:0051225">
    <property type="term" value="P:spindle assembly"/>
    <property type="evidence" value="ECO:0007669"/>
    <property type="project" value="TreeGrafter"/>
</dbReference>
<evidence type="ECO:0000313" key="9">
    <source>
        <dbReference type="EMBL" id="PWN21644.1"/>
    </source>
</evidence>
<dbReference type="InterPro" id="IPR041470">
    <property type="entry name" value="GCP_N"/>
</dbReference>
<keyword evidence="4" id="KW-0493">Microtubule</keyword>
<feature type="domain" description="Gamma tubulin complex component C-terminal" evidence="7">
    <location>
        <begin position="486"/>
        <end position="806"/>
    </location>
</feature>
<dbReference type="GO" id="GO:0007020">
    <property type="term" value="P:microtubule nucleation"/>
    <property type="evidence" value="ECO:0007669"/>
    <property type="project" value="InterPro"/>
</dbReference>
<feature type="compositionally biased region" description="Polar residues" evidence="6">
    <location>
        <begin position="20"/>
        <end position="29"/>
    </location>
</feature>
<feature type="region of interest" description="Disordered" evidence="6">
    <location>
        <begin position="20"/>
        <end position="45"/>
    </location>
</feature>
<dbReference type="GO" id="GO:0000930">
    <property type="term" value="C:gamma-tubulin complex"/>
    <property type="evidence" value="ECO:0007669"/>
    <property type="project" value="UniProtKB-ARBA"/>
</dbReference>
<dbReference type="InterPro" id="IPR040457">
    <property type="entry name" value="GCP_C"/>
</dbReference>
<evidence type="ECO:0000256" key="2">
    <source>
        <dbReference type="ARBA" id="ARBA00010337"/>
    </source>
</evidence>
<dbReference type="GO" id="GO:0051321">
    <property type="term" value="P:meiotic cell cycle"/>
    <property type="evidence" value="ECO:0007669"/>
    <property type="project" value="TreeGrafter"/>
</dbReference>
<proteinExistence type="inferred from homology"/>
<feature type="region of interest" description="Disordered" evidence="6">
    <location>
        <begin position="83"/>
        <end position="124"/>
    </location>
</feature>
<dbReference type="GO" id="GO:0043015">
    <property type="term" value="F:gamma-tubulin binding"/>
    <property type="evidence" value="ECO:0007669"/>
    <property type="project" value="InterPro"/>
</dbReference>
<dbReference type="InterPro" id="IPR042241">
    <property type="entry name" value="GCP_C_sf"/>
</dbReference>
<dbReference type="GeneID" id="37015286"/>
<sequence>MSGPSRTPREPSSRALTALIQSTNPATRPSRSDDPRTAKDKEEMTEDLIDLAKQTLSQRLNDSPHQPAELPAILSLLSQLSFTGPAPASSSSHTSDARRSPAPSSVSSNRPGTEPVAQPAPEQRTSVVLQRWRAACETTIVPEQELLRDVIFILQGINGKFVRFEEVKPTVVHDPGVIQSNPGPAGDPLVKVKIVEEQSTGRIPLPTRHLIHRLAEAGKHYQRITSFIRAQTLIEGSGRIMQSLCHFIDRELSEYYALICGLEAQLNEGPADDSAGKGLTLKKVAVETEEALLRMRLMSALVEGAQHAHGGSLVSLIHNYTFNGDPFIRNFTERLLEEVSRSFFISLSRWIYEGELQDPFKEFFVELNPEQRQNNNANLLYSNGDDAEEVDAAALWEAKFLFRAELVPTFLAESFARKIFSAGKSLNFIRYSCGDSDWKDTRQLIEAQTKPTLRYADLVGLERTIDTVHATVSKRLLDIFLDKFKLQEHLRAINDYLLLTKGDFADLLLEALSPILYKQASLLYRHSLTAALETAIRGSNAQYDDADILRRLDARVLEFSGTETGWETFMLEYRVDSPVNTVLDATAMSEYQQIFAHLWKMKRVELCLNASFAKMISATNSLLRIRKKDRDDEVNALHGEAHRGLGLLAEMIHFMRQLQGYNQLEVIEYSWQDLQSFFEKRSGDLDVLIAAHRGYLSSLHGKILLRGGKRGAVDYLASELRANFNTIIAFTQASDELATFISDELARRHLGDMETEDTRLKGILRKCEDLKNSFRDRTDNVISRLERHGNLVIRDLSIRLDYNGYYSRTRPDKTRDPSSMK</sequence>
<dbReference type="AlphaFoldDB" id="A0A316UA00"/>
<organism evidence="9 10">
    <name type="scientific">Pseudomicrostroma glucosiphilum</name>
    <dbReference type="NCBI Taxonomy" id="1684307"/>
    <lineage>
        <taxon>Eukaryota</taxon>
        <taxon>Fungi</taxon>
        <taxon>Dikarya</taxon>
        <taxon>Basidiomycota</taxon>
        <taxon>Ustilaginomycotina</taxon>
        <taxon>Exobasidiomycetes</taxon>
        <taxon>Microstromatales</taxon>
        <taxon>Microstromatales incertae sedis</taxon>
        <taxon>Pseudomicrostroma</taxon>
    </lineage>
</organism>
<keyword evidence="10" id="KW-1185">Reference proteome</keyword>
<dbReference type="GO" id="GO:0000922">
    <property type="term" value="C:spindle pole"/>
    <property type="evidence" value="ECO:0007669"/>
    <property type="project" value="InterPro"/>
</dbReference>
<dbReference type="OrthoDB" id="5860513at2759"/>
<keyword evidence="3" id="KW-0963">Cytoplasm</keyword>
<keyword evidence="5" id="KW-0206">Cytoskeleton</keyword>
<dbReference type="InterPro" id="IPR007259">
    <property type="entry name" value="GCP"/>
</dbReference>
<evidence type="ECO:0000256" key="4">
    <source>
        <dbReference type="ARBA" id="ARBA00022701"/>
    </source>
</evidence>
<dbReference type="Gene3D" id="1.20.120.1900">
    <property type="entry name" value="Gamma-tubulin complex, C-terminal domain"/>
    <property type="match status" value="1"/>
</dbReference>
<evidence type="ECO:0000259" key="7">
    <source>
        <dbReference type="Pfam" id="PF04130"/>
    </source>
</evidence>